<protein>
    <recommendedName>
        <fullName evidence="2">diguanylate cyclase</fullName>
        <ecNumber evidence="2">2.7.7.65</ecNumber>
    </recommendedName>
</protein>
<dbReference type="GO" id="GO:0052621">
    <property type="term" value="F:diguanylate cyclase activity"/>
    <property type="evidence" value="ECO:0007669"/>
    <property type="project" value="UniProtKB-EC"/>
</dbReference>
<dbReference type="InterPro" id="IPR050469">
    <property type="entry name" value="Diguanylate_Cyclase"/>
</dbReference>
<name>A0A5J6LI36_9GAMM</name>
<feature type="coiled-coil region" evidence="4">
    <location>
        <begin position="313"/>
        <end position="354"/>
    </location>
</feature>
<accession>A0A5J6LI36</accession>
<dbReference type="EMBL" id="CP044222">
    <property type="protein sequence ID" value="QEW08215.1"/>
    <property type="molecule type" value="Genomic_DNA"/>
</dbReference>
<dbReference type="SUPFAM" id="SSF55073">
    <property type="entry name" value="Nucleotide cyclase"/>
    <property type="match status" value="1"/>
</dbReference>
<dbReference type="InterPro" id="IPR048516">
    <property type="entry name" value="DGCcoil"/>
</dbReference>
<evidence type="ECO:0000256" key="4">
    <source>
        <dbReference type="SAM" id="Coils"/>
    </source>
</evidence>
<dbReference type="InterPro" id="IPR000160">
    <property type="entry name" value="GGDEF_dom"/>
</dbReference>
<evidence type="ECO:0000256" key="3">
    <source>
        <dbReference type="ARBA" id="ARBA00034247"/>
    </source>
</evidence>
<feature type="domain" description="GGDEF" evidence="5">
    <location>
        <begin position="385"/>
        <end position="515"/>
    </location>
</feature>
<evidence type="ECO:0000313" key="7">
    <source>
        <dbReference type="Proteomes" id="UP000325606"/>
    </source>
</evidence>
<dbReference type="PANTHER" id="PTHR45138:SF9">
    <property type="entry name" value="DIGUANYLATE CYCLASE DGCM-RELATED"/>
    <property type="match status" value="1"/>
</dbReference>
<dbReference type="Pfam" id="PF00990">
    <property type="entry name" value="GGDEF"/>
    <property type="match status" value="1"/>
</dbReference>
<dbReference type="Pfam" id="PF20975">
    <property type="entry name" value="DGCcoil"/>
    <property type="match status" value="1"/>
</dbReference>
<dbReference type="AlphaFoldDB" id="A0A5J6LI36"/>
<dbReference type="Proteomes" id="UP000325606">
    <property type="component" value="Chromosome"/>
</dbReference>
<keyword evidence="7" id="KW-1185">Reference proteome</keyword>
<evidence type="ECO:0000256" key="2">
    <source>
        <dbReference type="ARBA" id="ARBA00012528"/>
    </source>
</evidence>
<dbReference type="GO" id="GO:0043709">
    <property type="term" value="P:cell adhesion involved in single-species biofilm formation"/>
    <property type="evidence" value="ECO:0007669"/>
    <property type="project" value="TreeGrafter"/>
</dbReference>
<comment type="cofactor">
    <cofactor evidence="1">
        <name>Mg(2+)</name>
        <dbReference type="ChEBI" id="CHEBI:18420"/>
    </cofactor>
</comment>
<dbReference type="Gene3D" id="3.30.70.270">
    <property type="match status" value="1"/>
</dbReference>
<dbReference type="GO" id="GO:1902201">
    <property type="term" value="P:negative regulation of bacterial-type flagellum-dependent cell motility"/>
    <property type="evidence" value="ECO:0007669"/>
    <property type="project" value="TreeGrafter"/>
</dbReference>
<dbReference type="InterPro" id="IPR043128">
    <property type="entry name" value="Rev_trsase/Diguanyl_cyclase"/>
</dbReference>
<dbReference type="KEGG" id="nik:F5I99_17920"/>
<evidence type="ECO:0000313" key="6">
    <source>
        <dbReference type="EMBL" id="QEW08215.1"/>
    </source>
</evidence>
<dbReference type="InterPro" id="IPR029787">
    <property type="entry name" value="Nucleotide_cyclase"/>
</dbReference>
<dbReference type="RefSeq" id="WP_151058413.1">
    <property type="nucleotide sequence ID" value="NZ_CP044222.1"/>
</dbReference>
<dbReference type="CDD" id="cd01949">
    <property type="entry name" value="GGDEF"/>
    <property type="match status" value="1"/>
</dbReference>
<dbReference type="EC" id="2.7.7.65" evidence="2"/>
<evidence type="ECO:0000259" key="5">
    <source>
        <dbReference type="PROSITE" id="PS50887"/>
    </source>
</evidence>
<proteinExistence type="predicted"/>
<dbReference type="SMART" id="SM00267">
    <property type="entry name" value="GGDEF"/>
    <property type="match status" value="1"/>
</dbReference>
<dbReference type="PROSITE" id="PS50887">
    <property type="entry name" value="GGDEF"/>
    <property type="match status" value="1"/>
</dbReference>
<dbReference type="FunFam" id="3.30.70.270:FF:000001">
    <property type="entry name" value="Diguanylate cyclase domain protein"/>
    <property type="match status" value="1"/>
</dbReference>
<sequence length="515" mass="59356">MADSEDWRKKYKILAKELEQTEQYSERLLEQLKSVLSQLSLGLQGQDAELDQSLRLLLAKLDTIEVRSLRNLAREIEKRIRVLDTARSNSVRQLVDLLRQWSGLIEKQDVAGEFNTLLPEYNHKLASNAEHLYEIPGLLQTLLEYQRRLLLTATPEERAEISSDLADNREFIVTSISGRLLDLVQLLRVPYEYAPKVHELIGQLESNPASEKLPDILDNLIKLMRLSGVDMGEDFEDYLLSLNQQLAYVQTFLNESHDDEVKASKRNNLLDKTVRHDVYQINRTVKQSTDINELKTAVSRQLSSIVRAMDEHKKSEEAREAKLTARYQDLLQKVSQMEKEADQVKHRIEEEQLKARTDPLTGLPNRYAYDRHILNELERWERYQTVFTLCVADLDLFKQVNDEYGHLAGDKVLRLMARILQQNLRNIDLVTRFGGEEFVIIMPSTDGPSAITAIEKVRKVIEDSPFNFQSKPVRITMSFGVTEVQPGDTPESMFSRADKMLYQAKDTGRNKTLLG</sequence>
<gene>
    <name evidence="6" type="ORF">F5I99_17920</name>
</gene>
<dbReference type="NCBIfam" id="TIGR00254">
    <property type="entry name" value="GGDEF"/>
    <property type="match status" value="1"/>
</dbReference>
<dbReference type="GO" id="GO:0005886">
    <property type="term" value="C:plasma membrane"/>
    <property type="evidence" value="ECO:0007669"/>
    <property type="project" value="TreeGrafter"/>
</dbReference>
<evidence type="ECO:0000256" key="1">
    <source>
        <dbReference type="ARBA" id="ARBA00001946"/>
    </source>
</evidence>
<comment type="catalytic activity">
    <reaction evidence="3">
        <text>2 GTP = 3',3'-c-di-GMP + 2 diphosphate</text>
        <dbReference type="Rhea" id="RHEA:24898"/>
        <dbReference type="ChEBI" id="CHEBI:33019"/>
        <dbReference type="ChEBI" id="CHEBI:37565"/>
        <dbReference type="ChEBI" id="CHEBI:58805"/>
        <dbReference type="EC" id="2.7.7.65"/>
    </reaction>
</comment>
<organism evidence="6 7">
    <name type="scientific">Nitrincola iocasae</name>
    <dbReference type="NCBI Taxonomy" id="2614693"/>
    <lineage>
        <taxon>Bacteria</taxon>
        <taxon>Pseudomonadati</taxon>
        <taxon>Pseudomonadota</taxon>
        <taxon>Gammaproteobacteria</taxon>
        <taxon>Oceanospirillales</taxon>
        <taxon>Oceanospirillaceae</taxon>
        <taxon>Nitrincola</taxon>
    </lineage>
</organism>
<reference evidence="6 7" key="1">
    <citation type="submission" date="2019-09" db="EMBL/GenBank/DDBJ databases">
        <title>Nitrincola iocasae sp. nov., a bacterium isolated from the sediment collected at a cold seep field in South China Sea.</title>
        <authorList>
            <person name="Zhang H."/>
            <person name="Wang H."/>
            <person name="Li C."/>
        </authorList>
    </citation>
    <scope>NUCLEOTIDE SEQUENCE [LARGE SCALE GENOMIC DNA]</scope>
    <source>
        <strain evidence="6 7">KXZD1103</strain>
    </source>
</reference>
<keyword evidence="4" id="KW-0175">Coiled coil</keyword>
<dbReference type="PANTHER" id="PTHR45138">
    <property type="entry name" value="REGULATORY COMPONENTS OF SENSORY TRANSDUCTION SYSTEM"/>
    <property type="match status" value="1"/>
</dbReference>